<keyword evidence="2" id="KW-1185">Reference proteome</keyword>
<gene>
    <name evidence="1" type="ORF">GMO_10260</name>
</gene>
<name>G6XIT0_9PROT</name>
<evidence type="ECO:0000313" key="1">
    <source>
        <dbReference type="EMBL" id="EHH68256.1"/>
    </source>
</evidence>
<proteinExistence type="predicted"/>
<dbReference type="EMBL" id="AGQV01000002">
    <property type="protein sequence ID" value="EHH68256.1"/>
    <property type="molecule type" value="Genomic_DNA"/>
</dbReference>
<dbReference type="Proteomes" id="UP000004949">
    <property type="component" value="Unassembled WGS sequence"/>
</dbReference>
<sequence length="55" mass="5909">MGYAPRKTNGGHVCWTHPCGALVFGSSTPGDHRNEQNLLALMRRKLRQSAAASAS</sequence>
<organism evidence="1 2">
    <name type="scientific">Gluconobacter morbifer G707</name>
    <dbReference type="NCBI Taxonomy" id="1088869"/>
    <lineage>
        <taxon>Bacteria</taxon>
        <taxon>Pseudomonadati</taxon>
        <taxon>Pseudomonadota</taxon>
        <taxon>Alphaproteobacteria</taxon>
        <taxon>Acetobacterales</taxon>
        <taxon>Acetobacteraceae</taxon>
        <taxon>Gluconobacter</taxon>
    </lineage>
</organism>
<comment type="caution">
    <text evidence="1">The sequence shown here is derived from an EMBL/GenBank/DDBJ whole genome shotgun (WGS) entry which is preliminary data.</text>
</comment>
<protein>
    <submittedName>
        <fullName evidence="1">Uncharacterized protein</fullName>
    </submittedName>
</protein>
<dbReference type="STRING" id="1088869.GMO_10260"/>
<accession>G6XIT0</accession>
<dbReference type="AlphaFoldDB" id="G6XIT0"/>
<evidence type="ECO:0000313" key="2">
    <source>
        <dbReference type="Proteomes" id="UP000004949"/>
    </source>
</evidence>
<reference evidence="1 2" key="1">
    <citation type="submission" date="2011-10" db="EMBL/GenBank/DDBJ databases">
        <title>Genome sequence of Gluconobacter morbifer G707, isolated from Drosophila gut.</title>
        <authorList>
            <person name="Lee W.-J."/>
            <person name="Kim E.-K."/>
        </authorList>
    </citation>
    <scope>NUCLEOTIDE SEQUENCE [LARGE SCALE GENOMIC DNA]</scope>
    <source>
        <strain evidence="1 2">G707</strain>
    </source>
</reference>